<dbReference type="Gene3D" id="2.30.40.10">
    <property type="entry name" value="Urease, subunit C, domain 1"/>
    <property type="match status" value="1"/>
</dbReference>
<protein>
    <submittedName>
        <fullName evidence="4">Amidohydrolase family protein</fullName>
    </submittedName>
</protein>
<dbReference type="InterPro" id="IPR032466">
    <property type="entry name" value="Metal_Hydrolase"/>
</dbReference>
<sequence length="1077" mass="116501">MARFALAFTAALACSTSAWAQAAPADAQPEKWDVNAPPGMTTHKVPIAVDEGSWMNVDVAPDGRTIAFDLLGDIYTMPIEGGTPTRIAEGLAYEHQPRFSPDGKRIAFVSDRGGGDNIWLMNRDGSDKRQLSKEEFRLLNQPSWSPDGQFIVAKKHFTTGRSLGTGEVWMYHVSGGAGVPLVKKPSERHQKELGEPTFAPDGNGVYYTRNVTPGPIFEYAQDSNGDLFHIERYDLNDGEVTTVAAGPGGAVRPSPSPDGKKLAYVRREGTQSKLYVKDLASGAEKKLYDALDQDVQETWAVTGVYPNMSWTPDSQDVVFWAGGKLRRVSSAGGEARIIPFSISDDRVIIDATHPAVEVAPDSFETKMPRWAEVSPDGSTVVFETLGKLWIKPAAGGTARRLTAAKDNAFELWPSWSHDGKSIVFVRWTDAGLGEIHIVGRGGGSSRKITASPGHYAEPRFSPDGKLIAFEKRSGGGLRSERWGENPGIYRIAVSGGAAERVSDNGAKPQFGAASDRIFMIASADGKNQLVSTDLHGQDRRVHASGELVSDYEVSPDGRTLAFRQNYDAYVTPLMPGGQDVSLGTKSGALPVTRVSGSGADYIHWSNGGSRLHWSRGATLFSADLGSFFANAPTDDKAPEFTPPTDGVSLAMTQAASKPKGTVVITGAKIVTMADKDGGIIDNGLIVIENDRIEFVGSADTVRVQVPANAVTVDATGKTIVPGFVDAHAHGPHGDDELVPQHNWSEIVNLAMGTTTSHNPSSRASEIFVSSEMQRAGLILAPRIFSTGEIIYGAKAAGIYAEINSYEDALAHVRRLKAQGAHSVKNYNQPRREQRQMVVKAAQAEGMEVVPEGGSLYTMDVTLIQDGNSTVEHNIPLHTFYKDLVQLWGQTRTDYTPTLVVTYGGPAGDPYWRAHTNVWEQPILSRHAPPAELAANNKRRVIAPEGDYVDDDSAREAKKIADTGRMVSIGAHGQQAGLGAHWEIWSFVRGGWSNIDALRAATIMPATSLGYAKDVGSLEVGKLADLLILDADPTQDIRNTEKIHRVMLGGRLYDPLTMDEVGTGTRKRQPYWWEADKP</sequence>
<evidence type="ECO:0000313" key="4">
    <source>
        <dbReference type="EMBL" id="GAA0862471.1"/>
    </source>
</evidence>
<dbReference type="InterPro" id="IPR006680">
    <property type="entry name" value="Amidohydro-rel"/>
</dbReference>
<dbReference type="SUPFAM" id="SSF51338">
    <property type="entry name" value="Composite domain of metallo-dependent hydrolases"/>
    <property type="match status" value="1"/>
</dbReference>
<evidence type="ECO:0000313" key="5">
    <source>
        <dbReference type="Proteomes" id="UP001500738"/>
    </source>
</evidence>
<organism evidence="4 5">
    <name type="scientific">Sphingopyxis soli</name>
    <dbReference type="NCBI Taxonomy" id="592051"/>
    <lineage>
        <taxon>Bacteria</taxon>
        <taxon>Pseudomonadati</taxon>
        <taxon>Pseudomonadota</taxon>
        <taxon>Alphaproteobacteria</taxon>
        <taxon>Sphingomonadales</taxon>
        <taxon>Sphingomonadaceae</taxon>
        <taxon>Sphingopyxis</taxon>
    </lineage>
</organism>
<evidence type="ECO:0000259" key="3">
    <source>
        <dbReference type="Pfam" id="PF01979"/>
    </source>
</evidence>
<dbReference type="Gene3D" id="3.40.50.10910">
    <property type="entry name" value="Amidohydrolase"/>
    <property type="match status" value="1"/>
</dbReference>
<evidence type="ECO:0000256" key="2">
    <source>
        <dbReference type="SAM" id="SignalP"/>
    </source>
</evidence>
<keyword evidence="5" id="KW-1185">Reference proteome</keyword>
<dbReference type="RefSeq" id="WP_215351196.1">
    <property type="nucleotide sequence ID" value="NZ_BAAAFE010000003.1"/>
</dbReference>
<dbReference type="SUPFAM" id="SSF51556">
    <property type="entry name" value="Metallo-dependent hydrolases"/>
    <property type="match status" value="1"/>
</dbReference>
<dbReference type="Pfam" id="PF07676">
    <property type="entry name" value="PD40"/>
    <property type="match status" value="3"/>
</dbReference>
<accession>A0ABP3XD66</accession>
<dbReference type="Gene3D" id="2.120.10.60">
    <property type="entry name" value="Tricorn protease N-terminal domain"/>
    <property type="match status" value="1"/>
</dbReference>
<dbReference type="InterPro" id="IPR011659">
    <property type="entry name" value="WD40"/>
</dbReference>
<dbReference type="Gene3D" id="2.120.10.30">
    <property type="entry name" value="TolB, C-terminal domain"/>
    <property type="match status" value="2"/>
</dbReference>
<dbReference type="SUPFAM" id="SSF69304">
    <property type="entry name" value="Tricorn protease N-terminal domain"/>
    <property type="match status" value="1"/>
</dbReference>
<keyword evidence="2" id="KW-0732">Signal</keyword>
<comment type="similarity">
    <text evidence="1">Belongs to the TolB family.</text>
</comment>
<name>A0ABP3XD66_9SPHN</name>
<dbReference type="InterPro" id="IPR011059">
    <property type="entry name" value="Metal-dep_hydrolase_composite"/>
</dbReference>
<evidence type="ECO:0000256" key="1">
    <source>
        <dbReference type="ARBA" id="ARBA00009820"/>
    </source>
</evidence>
<dbReference type="InterPro" id="IPR011042">
    <property type="entry name" value="6-blade_b-propeller_TolB-like"/>
</dbReference>
<proteinExistence type="inferred from homology"/>
<gene>
    <name evidence="4" type="ORF">GCM10009115_09270</name>
</gene>
<dbReference type="PANTHER" id="PTHR36842">
    <property type="entry name" value="PROTEIN TOLB HOMOLOG"/>
    <property type="match status" value="1"/>
</dbReference>
<dbReference type="Gene3D" id="1.20.58.520">
    <property type="entry name" value="Amidohydrolase"/>
    <property type="match status" value="1"/>
</dbReference>
<reference evidence="5" key="1">
    <citation type="journal article" date="2019" name="Int. J. Syst. Evol. Microbiol.">
        <title>The Global Catalogue of Microorganisms (GCM) 10K type strain sequencing project: providing services to taxonomists for standard genome sequencing and annotation.</title>
        <authorList>
            <consortium name="The Broad Institute Genomics Platform"/>
            <consortium name="The Broad Institute Genome Sequencing Center for Infectious Disease"/>
            <person name="Wu L."/>
            <person name="Ma J."/>
        </authorList>
    </citation>
    <scope>NUCLEOTIDE SEQUENCE [LARGE SCALE GENOMIC DNA]</scope>
    <source>
        <strain evidence="5">JCM 15910</strain>
    </source>
</reference>
<feature type="domain" description="Amidohydrolase-related" evidence="3">
    <location>
        <begin position="987"/>
        <end position="1051"/>
    </location>
</feature>
<dbReference type="SUPFAM" id="SSF82171">
    <property type="entry name" value="DPP6 N-terminal domain-like"/>
    <property type="match status" value="1"/>
</dbReference>
<dbReference type="PANTHER" id="PTHR36842:SF1">
    <property type="entry name" value="PROTEIN TOLB"/>
    <property type="match status" value="1"/>
</dbReference>
<dbReference type="Pfam" id="PF26549">
    <property type="entry name" value="Tricorn_N"/>
    <property type="match status" value="1"/>
</dbReference>
<feature type="signal peptide" evidence="2">
    <location>
        <begin position="1"/>
        <end position="20"/>
    </location>
</feature>
<dbReference type="Pfam" id="PF01979">
    <property type="entry name" value="Amidohydro_1"/>
    <property type="match status" value="1"/>
</dbReference>
<comment type="caution">
    <text evidence="4">The sequence shown here is derived from an EMBL/GenBank/DDBJ whole genome shotgun (WGS) entry which is preliminary data.</text>
</comment>
<dbReference type="Proteomes" id="UP001500738">
    <property type="component" value="Unassembled WGS sequence"/>
</dbReference>
<dbReference type="Gene3D" id="3.30.110.90">
    <property type="entry name" value="Amidohydrolase"/>
    <property type="match status" value="1"/>
</dbReference>
<dbReference type="EMBL" id="BAAAFE010000003">
    <property type="protein sequence ID" value="GAA0862471.1"/>
    <property type="molecule type" value="Genomic_DNA"/>
</dbReference>
<feature type="chain" id="PRO_5045669988" evidence="2">
    <location>
        <begin position="21"/>
        <end position="1077"/>
    </location>
</feature>